<dbReference type="eggNOG" id="COG0715">
    <property type="taxonomic scope" value="Bacteria"/>
</dbReference>
<dbReference type="SUPFAM" id="SSF53850">
    <property type="entry name" value="Periplasmic binding protein-like II"/>
    <property type="match status" value="1"/>
</dbReference>
<protein>
    <submittedName>
        <fullName evidence="8">NlpA lipoprotein</fullName>
    </submittedName>
</protein>
<keyword evidence="4" id="KW-1003">Cell membrane</keyword>
<dbReference type="InterPro" id="IPR001638">
    <property type="entry name" value="Solute-binding_3/MltF_N"/>
</dbReference>
<evidence type="ECO:0000256" key="6">
    <source>
        <dbReference type="ARBA" id="ARBA00023136"/>
    </source>
</evidence>
<accession>W6RSJ4</accession>
<dbReference type="Pfam" id="PF13379">
    <property type="entry name" value="NMT1_2"/>
    <property type="match status" value="1"/>
</dbReference>
<evidence type="ECO:0000313" key="9">
    <source>
        <dbReference type="Proteomes" id="UP000019426"/>
    </source>
</evidence>
<keyword evidence="6" id="KW-0472">Membrane</keyword>
<keyword evidence="3" id="KW-0813">Transport</keyword>
<gene>
    <name evidence="8" type="ORF">CM240_0394</name>
</gene>
<dbReference type="Gene3D" id="3.40.190.10">
    <property type="entry name" value="Periplasmic binding protein-like II"/>
    <property type="match status" value="2"/>
</dbReference>
<name>W6RSJ4_9CLOT</name>
<dbReference type="GO" id="GO:0005886">
    <property type="term" value="C:plasma membrane"/>
    <property type="evidence" value="ECO:0007669"/>
    <property type="project" value="UniProtKB-SubCell"/>
</dbReference>
<comment type="subcellular location">
    <subcellularLocation>
        <location evidence="1">Cell inner membrane</location>
    </subcellularLocation>
</comment>
<sequence length="308" mass="34737">MKKYRRIVLFIVISLMFLLLVSCNSDEKVVKNSVKIGYLPITHSLPLYVEKEVERGDIELIKFGSWPELMDALNSGKIDGASVLIELAMKAKSQGIDLKAVALGHSDGNAVIVNEKIKSVKDLKGKNFAIPNKLSTHYILLYEMLKEENMKLEDINIIELPPSEMAVALLEKRIDGYCVAEPFGAKAVVNGNGKVLKQSSEIIPNSICCALVFRGDFIKNRNEKAKEIVKKYSAATEDLSNKGEREIRAKEFLNVQDKVLTESLGWISFEKLRIEESDYNKISDYLKEMKLLDKPPTYDEFVDNSLLE</sequence>
<dbReference type="KEGG" id="clt:CM240_0394"/>
<dbReference type="Proteomes" id="UP000019426">
    <property type="component" value="Chromosome M2/40_rep1"/>
</dbReference>
<evidence type="ECO:0000256" key="5">
    <source>
        <dbReference type="ARBA" id="ARBA00022519"/>
    </source>
</evidence>
<proteinExistence type="inferred from homology"/>
<reference evidence="8 9" key="1">
    <citation type="submission" date="2013-11" db="EMBL/GenBank/DDBJ databases">
        <title>Complete genome sequence of Clostridum sp. M2/40.</title>
        <authorList>
            <person name="Wibberg D."/>
            <person name="Puehler A."/>
            <person name="Schlueter A."/>
        </authorList>
    </citation>
    <scope>NUCLEOTIDE SEQUENCE [LARGE SCALE GENOMIC DNA]</scope>
    <source>
        <strain evidence="9">M2/40</strain>
    </source>
</reference>
<dbReference type="RefSeq" id="WP_044035997.1">
    <property type="nucleotide sequence ID" value="NZ_HG917868.1"/>
</dbReference>
<dbReference type="STRING" id="1216932.CM240_0394"/>
<dbReference type="PATRIC" id="fig|1216932.3.peg.377"/>
<evidence type="ECO:0000313" key="8">
    <source>
        <dbReference type="EMBL" id="CDM67561.1"/>
    </source>
</evidence>
<keyword evidence="5" id="KW-0997">Cell inner membrane</keyword>
<dbReference type="PANTHER" id="PTHR30024">
    <property type="entry name" value="ALIPHATIC SULFONATES-BINDING PROTEIN-RELATED"/>
    <property type="match status" value="1"/>
</dbReference>
<evidence type="ECO:0000259" key="7">
    <source>
        <dbReference type="SMART" id="SM00062"/>
    </source>
</evidence>
<dbReference type="InterPro" id="IPR044527">
    <property type="entry name" value="NrtA/CpmA_ABC-bd_dom"/>
</dbReference>
<comment type="similarity">
    <text evidence="2">Belongs to the bacterial solute-binding protein SsuA/TauA family.</text>
</comment>
<evidence type="ECO:0000256" key="4">
    <source>
        <dbReference type="ARBA" id="ARBA00022475"/>
    </source>
</evidence>
<dbReference type="CDD" id="cd13553">
    <property type="entry name" value="PBP2_NrtA_CpmA_like"/>
    <property type="match status" value="1"/>
</dbReference>
<dbReference type="PANTHER" id="PTHR30024:SF43">
    <property type="entry name" value="BLL4572 PROTEIN"/>
    <property type="match status" value="1"/>
</dbReference>
<evidence type="ECO:0000256" key="2">
    <source>
        <dbReference type="ARBA" id="ARBA00010742"/>
    </source>
</evidence>
<dbReference type="EMBL" id="HG917868">
    <property type="protein sequence ID" value="CDM67561.1"/>
    <property type="molecule type" value="Genomic_DNA"/>
</dbReference>
<dbReference type="OrthoDB" id="570524at2"/>
<feature type="domain" description="Solute-binding protein family 3/N-terminal" evidence="7">
    <location>
        <begin position="33"/>
        <end position="255"/>
    </location>
</feature>
<keyword evidence="9" id="KW-1185">Reference proteome</keyword>
<dbReference type="SMART" id="SM00062">
    <property type="entry name" value="PBPb"/>
    <property type="match status" value="1"/>
</dbReference>
<organism evidence="8 9">
    <name type="scientific">Clostridium bornimense</name>
    <dbReference type="NCBI Taxonomy" id="1216932"/>
    <lineage>
        <taxon>Bacteria</taxon>
        <taxon>Bacillati</taxon>
        <taxon>Bacillota</taxon>
        <taxon>Clostridia</taxon>
        <taxon>Eubacteriales</taxon>
        <taxon>Clostridiaceae</taxon>
        <taxon>Clostridium</taxon>
    </lineage>
</organism>
<dbReference type="PROSITE" id="PS51257">
    <property type="entry name" value="PROKAR_LIPOPROTEIN"/>
    <property type="match status" value="1"/>
</dbReference>
<dbReference type="AlphaFoldDB" id="W6RSJ4"/>
<dbReference type="HOGENOM" id="CLU_028871_10_2_9"/>
<evidence type="ECO:0000256" key="1">
    <source>
        <dbReference type="ARBA" id="ARBA00004533"/>
    </source>
</evidence>
<evidence type="ECO:0000256" key="3">
    <source>
        <dbReference type="ARBA" id="ARBA00022448"/>
    </source>
</evidence>
<keyword evidence="8" id="KW-0449">Lipoprotein</keyword>